<keyword evidence="5" id="KW-1185">Reference proteome</keyword>
<dbReference type="AlphaFoldDB" id="A0A225ABW7"/>
<dbReference type="Gene3D" id="3.40.50.720">
    <property type="entry name" value="NAD(P)-binding Rossmann-like Domain"/>
    <property type="match status" value="2"/>
</dbReference>
<organism evidence="4 5">
    <name type="scientific">Talaromyces atroroseus</name>
    <dbReference type="NCBI Taxonomy" id="1441469"/>
    <lineage>
        <taxon>Eukaryota</taxon>
        <taxon>Fungi</taxon>
        <taxon>Dikarya</taxon>
        <taxon>Ascomycota</taxon>
        <taxon>Pezizomycotina</taxon>
        <taxon>Eurotiomycetes</taxon>
        <taxon>Eurotiomycetidae</taxon>
        <taxon>Eurotiales</taxon>
        <taxon>Trichocomaceae</taxon>
        <taxon>Talaromyces</taxon>
        <taxon>Talaromyces sect. Trachyspermi</taxon>
    </lineage>
</organism>
<evidence type="ECO:0000256" key="2">
    <source>
        <dbReference type="ARBA" id="ARBA00023027"/>
    </source>
</evidence>
<dbReference type="Proteomes" id="UP000214365">
    <property type="component" value="Unassembled WGS sequence"/>
</dbReference>
<evidence type="ECO:0000256" key="1">
    <source>
        <dbReference type="ARBA" id="ARBA00023002"/>
    </source>
</evidence>
<feature type="domain" description="D-isomer specific 2-hydroxyacid dehydrogenase NAD-binding" evidence="3">
    <location>
        <begin position="226"/>
        <end position="336"/>
    </location>
</feature>
<name>A0A225ABW7_TALAT</name>
<dbReference type="Pfam" id="PF02826">
    <property type="entry name" value="2-Hacid_dh_C"/>
    <property type="match status" value="2"/>
</dbReference>
<reference evidence="4 5" key="1">
    <citation type="submission" date="2015-06" db="EMBL/GenBank/DDBJ databases">
        <title>Talaromyces atroroseus IBT 11181 draft genome.</title>
        <authorList>
            <person name="Rasmussen K.B."/>
            <person name="Rasmussen S."/>
            <person name="Petersen B."/>
            <person name="Sicheritz-Ponten T."/>
            <person name="Mortensen U.H."/>
            <person name="Thrane U."/>
        </authorList>
    </citation>
    <scope>NUCLEOTIDE SEQUENCE [LARGE SCALE GENOMIC DNA]</scope>
    <source>
        <strain evidence="4 5">IBT 11181</strain>
    </source>
</reference>
<dbReference type="PANTHER" id="PTHR43333:SF1">
    <property type="entry name" value="D-ISOMER SPECIFIC 2-HYDROXYACID DEHYDROGENASE NAD-BINDING DOMAIN-CONTAINING PROTEIN"/>
    <property type="match status" value="1"/>
</dbReference>
<evidence type="ECO:0000313" key="4">
    <source>
        <dbReference type="EMBL" id="OKL58591.1"/>
    </source>
</evidence>
<gene>
    <name evidence="4" type="ORF">UA08_06077</name>
</gene>
<dbReference type="RefSeq" id="XP_020118712.1">
    <property type="nucleotide sequence ID" value="XM_020268361.1"/>
</dbReference>
<dbReference type="InterPro" id="IPR036291">
    <property type="entry name" value="NAD(P)-bd_dom_sf"/>
</dbReference>
<evidence type="ECO:0000313" key="5">
    <source>
        <dbReference type="Proteomes" id="UP000214365"/>
    </source>
</evidence>
<accession>A0A225ABW7</accession>
<dbReference type="PANTHER" id="PTHR43333">
    <property type="entry name" value="2-HACID_DH_C DOMAIN-CONTAINING PROTEIN"/>
    <property type="match status" value="1"/>
</dbReference>
<comment type="caution">
    <text evidence="4">The sequence shown here is derived from an EMBL/GenBank/DDBJ whole genome shotgun (WGS) entry which is preliminary data.</text>
</comment>
<feature type="domain" description="D-isomer specific 2-hydroxyacid dehydrogenase NAD-binding" evidence="3">
    <location>
        <begin position="128"/>
        <end position="200"/>
    </location>
</feature>
<dbReference type="GO" id="GO:0016491">
    <property type="term" value="F:oxidoreductase activity"/>
    <property type="evidence" value="ECO:0007669"/>
    <property type="project" value="UniProtKB-KW"/>
</dbReference>
<dbReference type="EMBL" id="LFMY01000009">
    <property type="protein sequence ID" value="OKL58591.1"/>
    <property type="molecule type" value="Genomic_DNA"/>
</dbReference>
<dbReference type="STRING" id="1441469.A0A225ABW7"/>
<evidence type="ECO:0000259" key="3">
    <source>
        <dbReference type="Pfam" id="PF02826"/>
    </source>
</evidence>
<keyword evidence="1" id="KW-0560">Oxidoreductase</keyword>
<dbReference type="InterPro" id="IPR006140">
    <property type="entry name" value="D-isomer_DH_NAD-bd"/>
</dbReference>
<dbReference type="GeneID" id="31005833"/>
<sequence>MGEAGFFNSELDHLLILRATDWPDSWQDKIRGQFPNLKITGLTVDITKPFEETVPKDILAEATVIALNTTKYLPLPESIPNIKLIHTFSAGVNQIIKEPYITRTNLPLTTSSGIHGPPISEWILLNWLVSSRNYHALYEGQKRHEWINARQYAPSGLTDHVGKRVAILGYGSIGRQVGRIAVSLGAQVYAYTASAKNTAESRKDNGYIVPGTGDPDGIIPVEWHHGTSKEELRHFLSTTKPDHVVISLPLTPATTNLFDREEFKAWSSSSFPSSSARKGFLTNISRGPIVNTSALIEAVRSKSIRGAALDVTDPEPLPKEHPLWDVEGIQISPHVSSVGDEYFERALDVLRINLERLQEGGRLVNLFQRRRGY</sequence>
<protein>
    <recommendedName>
        <fullName evidence="3">D-isomer specific 2-hydroxyacid dehydrogenase NAD-binding domain-containing protein</fullName>
    </recommendedName>
</protein>
<dbReference type="OrthoDB" id="298012at2759"/>
<keyword evidence="2" id="KW-0520">NAD</keyword>
<dbReference type="CDD" id="cd12163">
    <property type="entry name" value="2-Hacid_dh_5"/>
    <property type="match status" value="1"/>
</dbReference>
<dbReference type="SUPFAM" id="SSF52283">
    <property type="entry name" value="Formate/glycerate dehydrogenase catalytic domain-like"/>
    <property type="match status" value="1"/>
</dbReference>
<proteinExistence type="predicted"/>
<dbReference type="GO" id="GO:0051287">
    <property type="term" value="F:NAD binding"/>
    <property type="evidence" value="ECO:0007669"/>
    <property type="project" value="InterPro"/>
</dbReference>
<dbReference type="SUPFAM" id="SSF51735">
    <property type="entry name" value="NAD(P)-binding Rossmann-fold domains"/>
    <property type="match status" value="1"/>
</dbReference>